<organism evidence="2 3">
    <name type="scientific">Edaphobacter aggregans</name>
    <dbReference type="NCBI Taxonomy" id="570835"/>
    <lineage>
        <taxon>Bacteria</taxon>
        <taxon>Pseudomonadati</taxon>
        <taxon>Acidobacteriota</taxon>
        <taxon>Terriglobia</taxon>
        <taxon>Terriglobales</taxon>
        <taxon>Acidobacteriaceae</taxon>
        <taxon>Edaphobacter</taxon>
    </lineage>
</organism>
<reference evidence="2 3" key="1">
    <citation type="submission" date="2018-12" db="EMBL/GenBank/DDBJ databases">
        <title>Sequencing of bacterial isolates from soil warming experiment in Harvard Forest, Massachusetts, USA.</title>
        <authorList>
            <person name="Deangelis K."/>
        </authorList>
    </citation>
    <scope>NUCLEOTIDE SEQUENCE [LARGE SCALE GENOMIC DNA]</scope>
    <source>
        <strain evidence="2 3">EB153</strain>
    </source>
</reference>
<gene>
    <name evidence="2" type="ORF">EDE15_0239</name>
</gene>
<dbReference type="Proteomes" id="UP000269669">
    <property type="component" value="Unassembled WGS sequence"/>
</dbReference>
<feature type="chain" id="PRO_5018665139" evidence="1">
    <location>
        <begin position="30"/>
        <end position="487"/>
    </location>
</feature>
<dbReference type="AlphaFoldDB" id="A0A3R9R050"/>
<evidence type="ECO:0000313" key="2">
    <source>
        <dbReference type="EMBL" id="RSL14774.1"/>
    </source>
</evidence>
<comment type="caution">
    <text evidence="2">The sequence shown here is derived from an EMBL/GenBank/DDBJ whole genome shotgun (WGS) entry which is preliminary data.</text>
</comment>
<dbReference type="OrthoDB" id="9790815at2"/>
<protein>
    <submittedName>
        <fullName evidence="2">Uncharacterized protein</fullName>
    </submittedName>
</protein>
<evidence type="ECO:0000313" key="3">
    <source>
        <dbReference type="Proteomes" id="UP000269669"/>
    </source>
</evidence>
<keyword evidence="3" id="KW-1185">Reference proteome</keyword>
<evidence type="ECO:0000256" key="1">
    <source>
        <dbReference type="SAM" id="SignalP"/>
    </source>
</evidence>
<proteinExistence type="predicted"/>
<name>A0A3R9R050_9BACT</name>
<feature type="signal peptide" evidence="1">
    <location>
        <begin position="1"/>
        <end position="29"/>
    </location>
</feature>
<dbReference type="EMBL" id="RSDW01000001">
    <property type="protein sequence ID" value="RSL14774.1"/>
    <property type="molecule type" value="Genomic_DNA"/>
</dbReference>
<dbReference type="RefSeq" id="WP_125483595.1">
    <property type="nucleotide sequence ID" value="NZ_RSDW01000001.1"/>
</dbReference>
<sequence>MKPSCWKASPSNVTILILALIFSGASAYAQTNGLKADLRSSAAVLTPPIAGGTLPTAPAGGVVVANQTWVCDASAGFAPVINTEPGVIDSFLAIGTQGNIKLPISATTVPATCGQSAFHSDGFAYVTQAVVDTKNTPSTARGVLRVDLDPNTGGFIGVASYIATTAGLDGNQPTAAALGPDGNLYVGFLKNGNVKRIINPDLGSAQTVESVGNTPQGHPARAFAFIGSDLYIASVDALSVIHNATSASCTGGCNAVTIADGFAGVSHTGITSDGVNAVYFAVAGSSDTSQIWRYTPSNAFFTFVSSSGTDKNGANSSSFNFAAGKTNLLTLDPTGNLWIGDDPSNTGTTGAGRLWTISAASLATLPAGSSIGGTNLQAILNVLRGPWFMGFTQSGFEPTFNADGTFTATISSSTGVTTVSGTWTLTPPVVPQPFANPQGQLTFTDSNGVVLFSANFLQTNVDTLVAFQPWTTSLGAPISGVLSKATP</sequence>
<dbReference type="SUPFAM" id="SSF63829">
    <property type="entry name" value="Calcium-dependent phosphotriesterase"/>
    <property type="match status" value="1"/>
</dbReference>
<keyword evidence="1" id="KW-0732">Signal</keyword>
<accession>A0A3R9R050</accession>
<dbReference type="SUPFAM" id="SSF101898">
    <property type="entry name" value="NHL repeat"/>
    <property type="match status" value="1"/>
</dbReference>